<evidence type="ECO:0000313" key="2">
    <source>
        <dbReference type="Proteomes" id="UP000243978"/>
    </source>
</evidence>
<dbReference type="RefSeq" id="WP_107846429.1">
    <property type="nucleotide sequence ID" value="NZ_QBKS01000002.1"/>
</dbReference>
<accession>A0A2T6BDE7</accession>
<reference evidence="1 2" key="1">
    <citation type="submission" date="2018-04" db="EMBL/GenBank/DDBJ databases">
        <title>Genomic Encyclopedia of Archaeal and Bacterial Type Strains, Phase II (KMG-II): from individual species to whole genera.</title>
        <authorList>
            <person name="Goeker M."/>
        </authorList>
    </citation>
    <scope>NUCLEOTIDE SEQUENCE [LARGE SCALE GENOMIC DNA]</scope>
    <source>
        <strain evidence="1 2">DSM 100977</strain>
    </source>
</reference>
<name>A0A2T6BDE7_9RHOB</name>
<dbReference type="OrthoDB" id="7665722at2"/>
<comment type="caution">
    <text evidence="1">The sequence shown here is derived from an EMBL/GenBank/DDBJ whole genome shotgun (WGS) entry which is preliminary data.</text>
</comment>
<keyword evidence="2" id="KW-1185">Reference proteome</keyword>
<sequence length="111" mass="11916">MPQADLLYSADLTIDAPDILSAVEQVIAARDSGAGACKGRAYPSREFHHSHVTLRVAMLDKPHRDDAFMGDLLRAIEAEVKSHVSQPCALAVELSFSSSHYSTGMHEGAAP</sequence>
<organism evidence="1 2">
    <name type="scientific">Litoreibacter ponti</name>
    <dbReference type="NCBI Taxonomy" id="1510457"/>
    <lineage>
        <taxon>Bacteria</taxon>
        <taxon>Pseudomonadati</taxon>
        <taxon>Pseudomonadota</taxon>
        <taxon>Alphaproteobacteria</taxon>
        <taxon>Rhodobacterales</taxon>
        <taxon>Roseobacteraceae</taxon>
        <taxon>Litoreibacter</taxon>
    </lineage>
</organism>
<evidence type="ECO:0008006" key="3">
    <source>
        <dbReference type="Google" id="ProtNLM"/>
    </source>
</evidence>
<proteinExistence type="predicted"/>
<dbReference type="AlphaFoldDB" id="A0A2T6BDE7"/>
<evidence type="ECO:0000313" key="1">
    <source>
        <dbReference type="EMBL" id="PTX54062.1"/>
    </source>
</evidence>
<dbReference type="EMBL" id="QBKS01000002">
    <property type="protein sequence ID" value="PTX54062.1"/>
    <property type="molecule type" value="Genomic_DNA"/>
</dbReference>
<protein>
    <recommendedName>
        <fullName evidence="3">5-carboxymethyl-2-hydroxymuconate isomerase</fullName>
    </recommendedName>
</protein>
<dbReference type="Proteomes" id="UP000243978">
    <property type="component" value="Unassembled WGS sequence"/>
</dbReference>
<gene>
    <name evidence="1" type="ORF">C8N43_2867</name>
</gene>